<protein>
    <submittedName>
        <fullName evidence="7">Predicted protein</fullName>
    </submittedName>
</protein>
<dbReference type="GeneID" id="8847742"/>
<dbReference type="PROSITE" id="PS00108">
    <property type="entry name" value="PROTEIN_KINASE_ST"/>
    <property type="match status" value="1"/>
</dbReference>
<dbReference type="EMBL" id="GG738871">
    <property type="protein sequence ID" value="EFC43890.1"/>
    <property type="molecule type" value="Genomic_DNA"/>
</dbReference>
<dbReference type="InParanoid" id="D2VGZ1"/>
<dbReference type="KEGG" id="ngr:NAEGRDRAFT_34075"/>
<dbReference type="SMART" id="SM00220">
    <property type="entry name" value="S_TKc"/>
    <property type="match status" value="1"/>
</dbReference>
<evidence type="ECO:0000256" key="5">
    <source>
        <dbReference type="ARBA" id="ARBA00022840"/>
    </source>
</evidence>
<dbReference type="PANTHER" id="PTHR24055">
    <property type="entry name" value="MITOGEN-ACTIVATED PROTEIN KINASE"/>
    <property type="match status" value="1"/>
</dbReference>
<evidence type="ECO:0000256" key="2">
    <source>
        <dbReference type="ARBA" id="ARBA00022679"/>
    </source>
</evidence>
<dbReference type="GO" id="GO:0005524">
    <property type="term" value="F:ATP binding"/>
    <property type="evidence" value="ECO:0007669"/>
    <property type="project" value="UniProtKB-KW"/>
</dbReference>
<keyword evidence="4" id="KW-0418">Kinase</keyword>
<dbReference type="Proteomes" id="UP000006671">
    <property type="component" value="Unassembled WGS sequence"/>
</dbReference>
<dbReference type="GO" id="GO:0004674">
    <property type="term" value="F:protein serine/threonine kinase activity"/>
    <property type="evidence" value="ECO:0007669"/>
    <property type="project" value="UniProtKB-KW"/>
</dbReference>
<dbReference type="STRING" id="5762.D2VGZ1"/>
<feature type="non-terminal residue" evidence="7">
    <location>
        <position position="1"/>
    </location>
</feature>
<keyword evidence="5" id="KW-0067">ATP-binding</keyword>
<dbReference type="SUPFAM" id="SSF56112">
    <property type="entry name" value="Protein kinase-like (PK-like)"/>
    <property type="match status" value="1"/>
</dbReference>
<dbReference type="Gene3D" id="3.30.200.20">
    <property type="entry name" value="Phosphorylase Kinase, domain 1"/>
    <property type="match status" value="1"/>
</dbReference>
<reference evidence="7 8" key="1">
    <citation type="journal article" date="2010" name="Cell">
        <title>The genome of Naegleria gruberi illuminates early eukaryotic versatility.</title>
        <authorList>
            <person name="Fritz-Laylin L.K."/>
            <person name="Prochnik S.E."/>
            <person name="Ginger M.L."/>
            <person name="Dacks J.B."/>
            <person name="Carpenter M.L."/>
            <person name="Field M.C."/>
            <person name="Kuo A."/>
            <person name="Paredez A."/>
            <person name="Chapman J."/>
            <person name="Pham J."/>
            <person name="Shu S."/>
            <person name="Neupane R."/>
            <person name="Cipriano M."/>
            <person name="Mancuso J."/>
            <person name="Tu H."/>
            <person name="Salamov A."/>
            <person name="Lindquist E."/>
            <person name="Shapiro H."/>
            <person name="Lucas S."/>
            <person name="Grigoriev I.V."/>
            <person name="Cande W.Z."/>
            <person name="Fulton C."/>
            <person name="Rokhsar D.S."/>
            <person name="Dawson S.C."/>
        </authorList>
    </citation>
    <scope>NUCLEOTIDE SEQUENCE [LARGE SCALE GENOMIC DNA]</scope>
    <source>
        <strain evidence="7 8">NEG-M</strain>
    </source>
</reference>
<accession>D2VGZ1</accession>
<keyword evidence="1" id="KW-0723">Serine/threonine-protein kinase</keyword>
<dbReference type="InterPro" id="IPR050117">
    <property type="entry name" value="MAPK"/>
</dbReference>
<dbReference type="FunFam" id="1.10.510.10:FF:000624">
    <property type="entry name" value="Mitogen-activated protein kinase"/>
    <property type="match status" value="1"/>
</dbReference>
<feature type="domain" description="Protein kinase" evidence="6">
    <location>
        <begin position="1"/>
        <end position="285"/>
    </location>
</feature>
<dbReference type="Pfam" id="PF00069">
    <property type="entry name" value="Pkinase"/>
    <property type="match status" value="1"/>
</dbReference>
<gene>
    <name evidence="7" type="ORF">NAEGRDRAFT_34075</name>
</gene>
<dbReference type="AlphaFoldDB" id="D2VGZ1"/>
<dbReference type="eggNOG" id="KOG0660">
    <property type="taxonomic scope" value="Eukaryota"/>
</dbReference>
<name>D2VGZ1_NAEGR</name>
<keyword evidence="8" id="KW-1185">Reference proteome</keyword>
<evidence type="ECO:0000313" key="7">
    <source>
        <dbReference type="EMBL" id="EFC43890.1"/>
    </source>
</evidence>
<dbReference type="InterPro" id="IPR011009">
    <property type="entry name" value="Kinase-like_dom_sf"/>
</dbReference>
<dbReference type="InterPro" id="IPR000719">
    <property type="entry name" value="Prot_kinase_dom"/>
</dbReference>
<sequence>DKELNKMVAIKMIKNVFNNGAPYRMLREIKIMRFLRPHPNIVELIDVFVGTGEREYCLNNFKELYIVMGLMQDGDLKVFLNSLHKKKKAINLDFVKTIMYQLLNGMQYMQSFGVLHRDMKPANVLLSYQGDNVNVRISDFGLSNIESDNPGKNSKSLYVITRYYRPPEVILQYNVQSSSIDSWGLGCIMAELLYMLPPKPMRRPFEHLNLITSLLGKAKPEDIMGSDGCRDWYAQQFIDHAEEGISFDLVFPSASKEALDLLHQFLQWNPEKRISFSQALNHVFFKDVIVNSPVSVNNQQSYMIGNSPSSNNSGKAIAFNFEKEGNVNTMKFLYYHEMCRTARTTHH</sequence>
<evidence type="ECO:0000259" key="6">
    <source>
        <dbReference type="PROSITE" id="PS50011"/>
    </source>
</evidence>
<organism evidence="8">
    <name type="scientific">Naegleria gruberi</name>
    <name type="common">Amoeba</name>
    <dbReference type="NCBI Taxonomy" id="5762"/>
    <lineage>
        <taxon>Eukaryota</taxon>
        <taxon>Discoba</taxon>
        <taxon>Heterolobosea</taxon>
        <taxon>Tetramitia</taxon>
        <taxon>Eutetramitia</taxon>
        <taxon>Vahlkampfiidae</taxon>
        <taxon>Naegleria</taxon>
    </lineage>
</organism>
<dbReference type="RefSeq" id="XP_002676634.1">
    <property type="nucleotide sequence ID" value="XM_002676588.1"/>
</dbReference>
<dbReference type="PROSITE" id="PS50011">
    <property type="entry name" value="PROTEIN_KINASE_DOM"/>
    <property type="match status" value="1"/>
</dbReference>
<keyword evidence="2" id="KW-0808">Transferase</keyword>
<evidence type="ECO:0000256" key="1">
    <source>
        <dbReference type="ARBA" id="ARBA00022527"/>
    </source>
</evidence>
<evidence type="ECO:0000256" key="3">
    <source>
        <dbReference type="ARBA" id="ARBA00022741"/>
    </source>
</evidence>
<keyword evidence="3" id="KW-0547">Nucleotide-binding</keyword>
<dbReference type="OrthoDB" id="10344964at2759"/>
<proteinExistence type="predicted"/>
<evidence type="ECO:0000256" key="4">
    <source>
        <dbReference type="ARBA" id="ARBA00022777"/>
    </source>
</evidence>
<dbReference type="Gene3D" id="1.10.510.10">
    <property type="entry name" value="Transferase(Phosphotransferase) domain 1"/>
    <property type="match status" value="1"/>
</dbReference>
<dbReference type="InterPro" id="IPR008271">
    <property type="entry name" value="Ser/Thr_kinase_AS"/>
</dbReference>
<dbReference type="VEuPathDB" id="AmoebaDB:NAEGRDRAFT_34075"/>
<evidence type="ECO:0000313" key="8">
    <source>
        <dbReference type="Proteomes" id="UP000006671"/>
    </source>
</evidence>